<dbReference type="AlphaFoldDB" id="A0A2A6FQH1"/>
<organism evidence="4 5">
    <name type="scientific">Candidatus Lumbricidiphila eiseniae</name>
    <dbReference type="NCBI Taxonomy" id="1969409"/>
    <lineage>
        <taxon>Bacteria</taxon>
        <taxon>Bacillati</taxon>
        <taxon>Actinomycetota</taxon>
        <taxon>Actinomycetes</taxon>
        <taxon>Micrococcales</taxon>
        <taxon>Microbacteriaceae</taxon>
        <taxon>Candidatus Lumbricidiphila</taxon>
    </lineage>
</organism>
<keyword evidence="1" id="KW-0809">Transit peptide</keyword>
<accession>A0A2A6FQH1</accession>
<name>A0A2A6FQH1_9MICO</name>
<feature type="domain" description="GCVT N-terminal" evidence="3">
    <location>
        <begin position="30"/>
        <end position="139"/>
    </location>
</feature>
<sequence>MTTPFLALAGAVAATGPDAGTPAHYGDPFAEQRWLIAGTALVDLSHRGVLSVSGADRLSWLNSITSQALENLAPGVSSEALFLDPNGHLEHLVRVIDDGDTCWLLIEGTERETLLGWLQRMRFALRVEVRDRSEEFTVLGATDTSVLDVASSAHTPHGTGLDWIDAWATPPSGGHQYATAEPYPGASWRWVERIIPRDDRDRAAAVVASGALHPAGALAVNALRIAAWRPRLVTEVDDRTLPHELDLLRTAVNLTKGCYRGQETVAKVLNLGRPPRRLVMLHLDGSDSVLPSAGAELVAPRQRPEPEPGEPVDLIEVGRITTSGYHHELGPIALAVVKRQVPIELVLQASVGEGRISATQTEIVPVTAGSAVTVPRLPRLGVRR</sequence>
<dbReference type="InterPro" id="IPR006222">
    <property type="entry name" value="GCVT_N"/>
</dbReference>
<dbReference type="NCBIfam" id="TIGR03317">
    <property type="entry name" value="ygfZ_signature"/>
    <property type="match status" value="1"/>
</dbReference>
<evidence type="ECO:0000256" key="2">
    <source>
        <dbReference type="PIRSR" id="PIRSR006487-1"/>
    </source>
</evidence>
<dbReference type="Proteomes" id="UP000219994">
    <property type="component" value="Unassembled WGS sequence"/>
</dbReference>
<protein>
    <submittedName>
        <fullName evidence="4">Folate-binding protein YgfZ</fullName>
    </submittedName>
</protein>
<dbReference type="SUPFAM" id="SSF103025">
    <property type="entry name" value="Folate-binding domain"/>
    <property type="match status" value="1"/>
</dbReference>
<evidence type="ECO:0000313" key="4">
    <source>
        <dbReference type="EMBL" id="PDQ34663.1"/>
    </source>
</evidence>
<proteinExistence type="predicted"/>
<dbReference type="Gene3D" id="3.30.1360.120">
    <property type="entry name" value="Probable tRNA modification gtpase trme, domain 1"/>
    <property type="match status" value="1"/>
</dbReference>
<dbReference type="Pfam" id="PF01571">
    <property type="entry name" value="GCV_T"/>
    <property type="match status" value="1"/>
</dbReference>
<dbReference type="PANTHER" id="PTHR22602:SF0">
    <property type="entry name" value="TRANSFERASE CAF17, MITOCHONDRIAL-RELATED"/>
    <property type="match status" value="1"/>
</dbReference>
<dbReference type="GO" id="GO:0016226">
    <property type="term" value="P:iron-sulfur cluster assembly"/>
    <property type="evidence" value="ECO:0007669"/>
    <property type="project" value="TreeGrafter"/>
</dbReference>
<dbReference type="PANTHER" id="PTHR22602">
    <property type="entry name" value="TRANSFERASE CAF17, MITOCHONDRIAL-RELATED"/>
    <property type="match status" value="1"/>
</dbReference>
<evidence type="ECO:0000313" key="5">
    <source>
        <dbReference type="Proteomes" id="UP000219994"/>
    </source>
</evidence>
<reference evidence="5" key="1">
    <citation type="submission" date="2017-03" db="EMBL/GenBank/DDBJ databases">
        <authorList>
            <person name="Lund M.B."/>
        </authorList>
    </citation>
    <scope>NUCLEOTIDE SEQUENCE [LARGE SCALE GENOMIC DNA]</scope>
</reference>
<dbReference type="EMBL" id="NAEP01000049">
    <property type="protein sequence ID" value="PDQ34663.1"/>
    <property type="molecule type" value="Genomic_DNA"/>
</dbReference>
<gene>
    <name evidence="4" type="ORF">B5766_10070</name>
</gene>
<dbReference type="InterPro" id="IPR027266">
    <property type="entry name" value="TrmE/GcvT-like"/>
</dbReference>
<comment type="caution">
    <text evidence="4">The sequence shown here is derived from an EMBL/GenBank/DDBJ whole genome shotgun (WGS) entry which is preliminary data.</text>
</comment>
<dbReference type="InterPro" id="IPR017703">
    <property type="entry name" value="YgfZ/GCV_T_CS"/>
</dbReference>
<feature type="binding site" evidence="2">
    <location>
        <position position="192"/>
    </location>
    <ligand>
        <name>substrate</name>
    </ligand>
</feature>
<dbReference type="PIRSF" id="PIRSF006487">
    <property type="entry name" value="GcvT"/>
    <property type="match status" value="1"/>
</dbReference>
<dbReference type="InterPro" id="IPR045179">
    <property type="entry name" value="YgfZ/GcvT"/>
</dbReference>
<evidence type="ECO:0000256" key="1">
    <source>
        <dbReference type="ARBA" id="ARBA00022946"/>
    </source>
</evidence>
<evidence type="ECO:0000259" key="3">
    <source>
        <dbReference type="Pfam" id="PF01571"/>
    </source>
</evidence>